<name>A0A9E2KEM4_9FIRM</name>
<dbReference type="SUPFAM" id="SSF55144">
    <property type="entry name" value="LigT-like"/>
    <property type="match status" value="1"/>
</dbReference>
<accession>A0A9E2KEM4</accession>
<dbReference type="EMBL" id="JAHLFQ010000248">
    <property type="protein sequence ID" value="MBU3805168.1"/>
    <property type="molecule type" value="Genomic_DNA"/>
</dbReference>
<evidence type="ECO:0000313" key="3">
    <source>
        <dbReference type="Proteomes" id="UP000824229"/>
    </source>
</evidence>
<proteinExistence type="predicted"/>
<dbReference type="AlphaFoldDB" id="A0A9E2KEM4"/>
<dbReference type="InterPro" id="IPR009097">
    <property type="entry name" value="Cyclic_Pdiesterase"/>
</dbReference>
<dbReference type="InterPro" id="IPR015069">
    <property type="entry name" value="2H-PEstase_DUF1868"/>
</dbReference>
<feature type="domain" description="DUF1868" evidence="1">
    <location>
        <begin position="11"/>
        <end position="115"/>
    </location>
</feature>
<evidence type="ECO:0000313" key="2">
    <source>
        <dbReference type="EMBL" id="MBU3805168.1"/>
    </source>
</evidence>
<dbReference type="Proteomes" id="UP000824229">
    <property type="component" value="Unassembled WGS sequence"/>
</dbReference>
<dbReference type="Pfam" id="PF08975">
    <property type="entry name" value="2H-phosphodiest"/>
    <property type="match status" value="1"/>
</dbReference>
<protein>
    <submittedName>
        <fullName evidence="2">DUF1868 domain-containing protein</fullName>
    </submittedName>
</protein>
<reference evidence="2" key="2">
    <citation type="submission" date="2021-04" db="EMBL/GenBank/DDBJ databases">
        <authorList>
            <person name="Gilroy R."/>
        </authorList>
    </citation>
    <scope>NUCLEOTIDE SEQUENCE</scope>
    <source>
        <strain evidence="2">B5-657</strain>
    </source>
</reference>
<organism evidence="2 3">
    <name type="scientific">Candidatus Cellulosilyticum pullistercoris</name>
    <dbReference type="NCBI Taxonomy" id="2838521"/>
    <lineage>
        <taxon>Bacteria</taxon>
        <taxon>Bacillati</taxon>
        <taxon>Bacillota</taxon>
        <taxon>Clostridia</taxon>
        <taxon>Lachnospirales</taxon>
        <taxon>Cellulosilyticaceae</taxon>
        <taxon>Cellulosilyticum</taxon>
    </lineage>
</organism>
<sequence>MKKYSKNVGVKFNEDGSVKKFPGNSIISHIYKNQEIYKHLVHIRSILEKSSISEKYTLLPVNSYHMTVKDLICDEVREIEHWSSKMPIDVRLDETDRYFKQVWSDIKNLDTIRMKFGLIFVKGVGVSVTLIPATKEQKEKLKAFRDQIAIATGVRHPNHEIYRFHVSLAYLIEVLDEEDEKELKVLEESINKYLKTVDEVFELNAPELVLFDDMFSFPLVRL</sequence>
<dbReference type="Gene3D" id="3.90.1140.10">
    <property type="entry name" value="Cyclic phosphodiesterase"/>
    <property type="match status" value="1"/>
</dbReference>
<comment type="caution">
    <text evidence="2">The sequence shown here is derived from an EMBL/GenBank/DDBJ whole genome shotgun (WGS) entry which is preliminary data.</text>
</comment>
<gene>
    <name evidence="2" type="ORF">H9872_10515</name>
</gene>
<reference evidence="2" key="1">
    <citation type="journal article" date="2021" name="PeerJ">
        <title>Extensive microbial diversity within the chicken gut microbiome revealed by metagenomics and culture.</title>
        <authorList>
            <person name="Gilroy R."/>
            <person name="Ravi A."/>
            <person name="Getino M."/>
            <person name="Pursley I."/>
            <person name="Horton D.L."/>
            <person name="Alikhan N.F."/>
            <person name="Baker D."/>
            <person name="Gharbi K."/>
            <person name="Hall N."/>
            <person name="Watson M."/>
            <person name="Adriaenssens E.M."/>
            <person name="Foster-Nyarko E."/>
            <person name="Jarju S."/>
            <person name="Secka A."/>
            <person name="Antonio M."/>
            <person name="Oren A."/>
            <person name="Chaudhuri R.R."/>
            <person name="La Ragione R."/>
            <person name="Hildebrand F."/>
            <person name="Pallen M.J."/>
        </authorList>
    </citation>
    <scope>NUCLEOTIDE SEQUENCE</scope>
    <source>
        <strain evidence="2">B5-657</strain>
    </source>
</reference>
<evidence type="ECO:0000259" key="1">
    <source>
        <dbReference type="Pfam" id="PF08975"/>
    </source>
</evidence>